<dbReference type="AlphaFoldDB" id="A0A1S6M1N5"/>
<accession>A0A1S6M1N5</accession>
<feature type="transmembrane region" description="Helical" evidence="1">
    <location>
        <begin position="6"/>
        <end position="30"/>
    </location>
</feature>
<protein>
    <submittedName>
        <fullName evidence="2">Uncharacterized protein</fullName>
    </submittedName>
</protein>
<evidence type="ECO:0000313" key="2">
    <source>
        <dbReference type="EMBL" id="AQU14202.1"/>
    </source>
</evidence>
<evidence type="ECO:0000256" key="1">
    <source>
        <dbReference type="SAM" id="Phobius"/>
    </source>
</evidence>
<keyword evidence="1" id="KW-1133">Transmembrane helix</keyword>
<feature type="transmembrane region" description="Helical" evidence="1">
    <location>
        <begin position="68"/>
        <end position="93"/>
    </location>
</feature>
<organism evidence="2">
    <name type="scientific">Hormoscilla spongeliae GUM034</name>
    <dbReference type="NCBI Taxonomy" id="1962684"/>
    <lineage>
        <taxon>Bacteria</taxon>
        <taxon>Bacillati</taxon>
        <taxon>Cyanobacteriota</taxon>
        <taxon>Cyanophyceae</taxon>
        <taxon>Gomontiellales</taxon>
        <taxon>Gomontiellaceae</taxon>
        <taxon>Hormoscilla</taxon>
    </lineage>
</organism>
<keyword evidence="1" id="KW-0472">Membrane</keyword>
<keyword evidence="1" id="KW-0812">Transmembrane</keyword>
<name>A0A1S6M1N5_9CYAN</name>
<reference evidence="2" key="1">
    <citation type="journal article" date="2017" name="Nat. Chem. Biol.">
        <title>Metagenomic discovery of polybrominated diphenyl ether biosynthesis by marine sponges.</title>
        <authorList>
            <person name="Agarwal V."/>
            <person name="Blanton J.M."/>
            <person name="Podell S."/>
            <person name="Taton A."/>
            <person name="Schorn M.A."/>
            <person name="Busch J."/>
            <person name="Lin Z."/>
            <person name="Schmidt E.W."/>
            <person name="Jensen P.R."/>
            <person name="Paul V.J."/>
            <person name="Biggs J.S."/>
            <person name="Golden J.W."/>
            <person name="Allen E.E."/>
            <person name="Moore B.S."/>
        </authorList>
    </citation>
    <scope>NUCLEOTIDE SEQUENCE</scope>
    <source>
        <strain evidence="2">GUM034</strain>
    </source>
</reference>
<sequence length="168" mass="18007">MVGIINLTLITFVTFCLGMASGIFFLLYCLEAPIYNTVGAKDVGAKETNGADSDALMRRVLLVLQQFLSFRVPIVMVTLVTCSILGSVLRLVLDGFTTLSILVALSSTFAIVYSGFLVPSAVKLFEDVSLEASTSEIQTALAPIVRLHRNVGIVIAVTLMLQLASVAF</sequence>
<dbReference type="EMBL" id="KX588878">
    <property type="protein sequence ID" value="AQU14202.1"/>
    <property type="molecule type" value="Genomic_DNA"/>
</dbReference>
<proteinExistence type="predicted"/>
<feature type="transmembrane region" description="Helical" evidence="1">
    <location>
        <begin position="99"/>
        <end position="118"/>
    </location>
</feature>